<keyword evidence="5 11" id="KW-0378">Hydrolase</keyword>
<evidence type="ECO:0000256" key="9">
    <source>
        <dbReference type="PIRSR" id="PIRSR600101-1"/>
    </source>
</evidence>
<feature type="binding site" evidence="10">
    <location>
        <position position="434"/>
    </location>
    <ligand>
        <name>L-glutamate</name>
        <dbReference type="ChEBI" id="CHEBI:29985"/>
    </ligand>
</feature>
<dbReference type="NCBIfam" id="TIGR00066">
    <property type="entry name" value="g_glut_trans"/>
    <property type="match status" value="1"/>
</dbReference>
<dbReference type="GO" id="GO:0036374">
    <property type="term" value="F:glutathione hydrolase activity"/>
    <property type="evidence" value="ECO:0007669"/>
    <property type="project" value="UniProtKB-UniRule"/>
</dbReference>
<dbReference type="PANTHER" id="PTHR43199">
    <property type="entry name" value="GLUTATHIONE HYDROLASE"/>
    <property type="match status" value="1"/>
</dbReference>
<dbReference type="Pfam" id="PF01019">
    <property type="entry name" value="G_glu_transpept"/>
    <property type="match status" value="1"/>
</dbReference>
<dbReference type="Proteomes" id="UP000286954">
    <property type="component" value="Chromosome"/>
</dbReference>
<dbReference type="Gene3D" id="1.10.246.130">
    <property type="match status" value="1"/>
</dbReference>
<evidence type="ECO:0000256" key="3">
    <source>
        <dbReference type="ARBA" id="ARBA00009381"/>
    </source>
</evidence>
<dbReference type="PROSITE" id="PS51257">
    <property type="entry name" value="PROKAR_LIPOPROTEIN"/>
    <property type="match status" value="1"/>
</dbReference>
<dbReference type="InterPro" id="IPR043138">
    <property type="entry name" value="GGT_lsub"/>
</dbReference>
<evidence type="ECO:0000256" key="10">
    <source>
        <dbReference type="PIRSR" id="PIRSR600101-2"/>
    </source>
</evidence>
<dbReference type="GO" id="GO:0103068">
    <property type="term" value="F:leukotriene C4 gamma-glutamyl transferase activity"/>
    <property type="evidence" value="ECO:0007669"/>
    <property type="project" value="UniProtKB-EC"/>
</dbReference>
<dbReference type="EC" id="2.3.2.2" evidence="11"/>
<dbReference type="InterPro" id="IPR029055">
    <property type="entry name" value="Ntn_hydrolases_N"/>
</dbReference>
<protein>
    <recommendedName>
        <fullName evidence="11">Glutathione hydrolase proenzyme</fullName>
        <ecNumber evidence="11">2.3.2.2</ecNumber>
        <ecNumber evidence="11">3.4.19.13</ecNumber>
    </recommendedName>
    <component>
        <recommendedName>
            <fullName evidence="11">Glutathione hydrolase large chain</fullName>
        </recommendedName>
    </component>
    <component>
        <recommendedName>
            <fullName evidence="11">Glutathione hydrolase small chain</fullName>
        </recommendedName>
    </component>
</protein>
<comment type="pathway">
    <text evidence="11">Sulfur metabolism; glutathione metabolism.</text>
</comment>
<evidence type="ECO:0000256" key="4">
    <source>
        <dbReference type="ARBA" id="ARBA00022679"/>
    </source>
</evidence>
<comment type="PTM">
    <text evidence="11">Cleaved by autocatalysis into a large and a small subunit.</text>
</comment>
<feature type="active site" description="Nucleophile" evidence="9">
    <location>
        <position position="393"/>
    </location>
</feature>
<keyword evidence="13" id="KW-1185">Reference proteome</keyword>
<evidence type="ECO:0000256" key="7">
    <source>
        <dbReference type="ARBA" id="ARBA00023315"/>
    </source>
</evidence>
<comment type="subunit">
    <text evidence="11">This enzyme consists of two polypeptide chains, which are synthesized in precursor form from a single polypeptide.</text>
</comment>
<dbReference type="AlphaFoldDB" id="A0A3T0ECF8"/>
<dbReference type="InterPro" id="IPR043137">
    <property type="entry name" value="GGT_ssub_C"/>
</dbReference>
<comment type="catalytic activity">
    <reaction evidence="2 11">
        <text>glutathione + H2O = L-cysteinylglycine + L-glutamate</text>
        <dbReference type="Rhea" id="RHEA:28807"/>
        <dbReference type="ChEBI" id="CHEBI:15377"/>
        <dbReference type="ChEBI" id="CHEBI:29985"/>
        <dbReference type="ChEBI" id="CHEBI:57925"/>
        <dbReference type="ChEBI" id="CHEBI:61694"/>
        <dbReference type="EC" id="3.4.19.13"/>
    </reaction>
</comment>
<dbReference type="RefSeq" id="WP_127568379.1">
    <property type="nucleotide sequence ID" value="NZ_BMFB01000001.1"/>
</dbReference>
<dbReference type="EC" id="3.4.19.13" evidence="11"/>
<dbReference type="UniPathway" id="UPA00204"/>
<dbReference type="SUPFAM" id="SSF56235">
    <property type="entry name" value="N-terminal nucleophile aminohydrolases (Ntn hydrolases)"/>
    <property type="match status" value="1"/>
</dbReference>
<name>A0A3T0ECF8_9PROT</name>
<dbReference type="GO" id="GO:0006751">
    <property type="term" value="P:glutathione catabolic process"/>
    <property type="evidence" value="ECO:0007669"/>
    <property type="project" value="UniProtKB-UniRule"/>
</dbReference>
<gene>
    <name evidence="12" type="ORF">X907_2464</name>
</gene>
<evidence type="ECO:0000256" key="8">
    <source>
        <dbReference type="ARBA" id="ARBA00047417"/>
    </source>
</evidence>
<comment type="catalytic activity">
    <reaction evidence="8 11">
        <text>an N-terminal (5-L-glutamyl)-[peptide] + an alpha-amino acid = 5-L-glutamyl amino acid + an N-terminal L-alpha-aminoacyl-[peptide]</text>
        <dbReference type="Rhea" id="RHEA:23904"/>
        <dbReference type="Rhea" id="RHEA-COMP:9780"/>
        <dbReference type="Rhea" id="RHEA-COMP:9795"/>
        <dbReference type="ChEBI" id="CHEBI:77644"/>
        <dbReference type="ChEBI" id="CHEBI:78597"/>
        <dbReference type="ChEBI" id="CHEBI:78599"/>
        <dbReference type="ChEBI" id="CHEBI:78608"/>
        <dbReference type="EC" id="2.3.2.2"/>
    </reaction>
</comment>
<dbReference type="InterPro" id="IPR055262">
    <property type="entry name" value="GGT_CS"/>
</dbReference>
<evidence type="ECO:0000256" key="6">
    <source>
        <dbReference type="ARBA" id="ARBA00023145"/>
    </source>
</evidence>
<dbReference type="PROSITE" id="PS00462">
    <property type="entry name" value="G_GLU_TRANSPEPTIDASE"/>
    <property type="match status" value="1"/>
</dbReference>
<dbReference type="EMBL" id="CP018911">
    <property type="protein sequence ID" value="AZU04979.1"/>
    <property type="molecule type" value="Genomic_DNA"/>
</dbReference>
<proteinExistence type="inferred from homology"/>
<evidence type="ECO:0000256" key="5">
    <source>
        <dbReference type="ARBA" id="ARBA00022801"/>
    </source>
</evidence>
<evidence type="ECO:0000313" key="13">
    <source>
        <dbReference type="Proteomes" id="UP000286954"/>
    </source>
</evidence>
<dbReference type="PANTHER" id="PTHR43199:SF1">
    <property type="entry name" value="GLUTATHIONE HYDROLASE PROENZYME"/>
    <property type="match status" value="1"/>
</dbReference>
<comment type="catalytic activity">
    <reaction evidence="1 11">
        <text>an S-substituted glutathione + H2O = an S-substituted L-cysteinylglycine + L-glutamate</text>
        <dbReference type="Rhea" id="RHEA:59468"/>
        <dbReference type="ChEBI" id="CHEBI:15377"/>
        <dbReference type="ChEBI" id="CHEBI:29985"/>
        <dbReference type="ChEBI" id="CHEBI:90779"/>
        <dbReference type="ChEBI" id="CHEBI:143103"/>
        <dbReference type="EC" id="3.4.19.13"/>
    </reaction>
</comment>
<keyword evidence="4 11" id="KW-0808">Transferase</keyword>
<dbReference type="OrthoDB" id="9781342at2"/>
<evidence type="ECO:0000313" key="12">
    <source>
        <dbReference type="EMBL" id="AZU04979.1"/>
    </source>
</evidence>
<dbReference type="InterPro" id="IPR000101">
    <property type="entry name" value="GGT_peptidase"/>
</dbReference>
<evidence type="ECO:0000256" key="11">
    <source>
        <dbReference type="RuleBase" id="RU368036"/>
    </source>
</evidence>
<keyword evidence="11" id="KW-0317">Glutathione biosynthesis</keyword>
<feature type="binding site" evidence="10">
    <location>
        <begin position="459"/>
        <end position="460"/>
    </location>
    <ligand>
        <name>L-glutamate</name>
        <dbReference type="ChEBI" id="CHEBI:29985"/>
    </ligand>
</feature>
<accession>A0A3T0ECF8</accession>
<dbReference type="GO" id="GO:0006750">
    <property type="term" value="P:glutathione biosynthetic process"/>
    <property type="evidence" value="ECO:0007669"/>
    <property type="project" value="UniProtKB-KW"/>
</dbReference>
<dbReference type="Gene3D" id="3.60.20.40">
    <property type="match status" value="1"/>
</dbReference>
<dbReference type="KEGG" id="gak:X907_2464"/>
<feature type="binding site" evidence="10">
    <location>
        <position position="482"/>
    </location>
    <ligand>
        <name>L-glutamate</name>
        <dbReference type="ChEBI" id="CHEBI:29985"/>
    </ligand>
</feature>
<feature type="binding site" evidence="10">
    <location>
        <position position="105"/>
    </location>
    <ligand>
        <name>L-glutamate</name>
        <dbReference type="ChEBI" id="CHEBI:29985"/>
    </ligand>
</feature>
<evidence type="ECO:0000256" key="2">
    <source>
        <dbReference type="ARBA" id="ARBA00001089"/>
    </source>
</evidence>
<dbReference type="InterPro" id="IPR051792">
    <property type="entry name" value="GGT_bact"/>
</dbReference>
<keyword evidence="6 11" id="KW-0865">Zymogen</keyword>
<organism evidence="12 13">
    <name type="scientific">Glycocaulis alkaliphilus</name>
    <dbReference type="NCBI Taxonomy" id="1434191"/>
    <lineage>
        <taxon>Bacteria</taxon>
        <taxon>Pseudomonadati</taxon>
        <taxon>Pseudomonadota</taxon>
        <taxon>Alphaproteobacteria</taxon>
        <taxon>Maricaulales</taxon>
        <taxon>Maricaulaceae</taxon>
        <taxon>Glycocaulis</taxon>
    </lineage>
</organism>
<reference evidence="12 13" key="1">
    <citation type="submission" date="2016-12" db="EMBL/GenBank/DDBJ databases">
        <title>The genome of dimorphic prosthecate Glycocaulis alkaliphilus 6b-8t, isolated from crude oil dictates its adaptability in petroleum environments.</title>
        <authorList>
            <person name="Wu X.-L."/>
            <person name="Geng S."/>
        </authorList>
    </citation>
    <scope>NUCLEOTIDE SEQUENCE [LARGE SCALE GENOMIC DNA]</scope>
    <source>
        <strain evidence="12 13">6B-8</strain>
    </source>
</reference>
<comment type="similarity">
    <text evidence="3 11">Belongs to the gamma-glutamyltransferase family.</text>
</comment>
<sequence>MYLNRFLLTAALPFALIACSGDDSAQQSTSGPVTGSEEAMVSAAHPLAVEAGLDVLRRGGDAVDAAIAVQMVLGLVEPQSSGIAGGAFMVRYDAQTGAVTVYDGRETAPAAVTEDYWLDENGEPLAYLDAWQSGQSTGAPGAVAMLAMAHEEHGRLDWSASFEAGIELAEEGFPLSGRTSAMATRVAQISQLSRQEPARSYFYDEEGNAHPEGFIRTNPGYADTLRAVAADWHNFYTGEIAQDIIATASRDPRGGLLTLEDLEAYEPVRREAICVPYRVYQVCSAPPPSSGAVAVGAILTLLEGFEMSAFGPDTVEGWHLFIEASRLAYADRDQYVGDPAFADVPVEGLLDHAYLTERRRLISIDAAIPAIRHGTPPGAPEVIADTTPDAPGTTHYSIRDTFGNVVSMTTTVESIFGNNRMTQGGFLLNNQLTDFAFVPRDADGRTHPNAPASGKRPRSSMSPTIVLDAEGDFLIATGSPGGNSIIAYTAKTLVAMLDWGMTPQEAAALPNIVARGDVVSIESGFDAELLESLRALGHQIRGEQGENSGIHIIRLNADGMLEGGADPRRDGVAGRP</sequence>
<keyword evidence="7 11" id="KW-0012">Acyltransferase</keyword>
<dbReference type="PRINTS" id="PR01210">
    <property type="entry name" value="GGTRANSPTASE"/>
</dbReference>
<evidence type="ECO:0000256" key="1">
    <source>
        <dbReference type="ARBA" id="ARBA00001049"/>
    </source>
</evidence>